<evidence type="ECO:0000313" key="6">
    <source>
        <dbReference type="EMBL" id="MBP0466306.1"/>
    </source>
</evidence>
<dbReference type="SUPFAM" id="SSF56059">
    <property type="entry name" value="Glutathione synthetase ATP-binding domain-like"/>
    <property type="match status" value="1"/>
</dbReference>
<keyword evidence="4" id="KW-0547">Nucleotide-binding</keyword>
<proteinExistence type="predicted"/>
<feature type="repeat" description="TPR" evidence="3">
    <location>
        <begin position="174"/>
        <end position="207"/>
    </location>
</feature>
<dbReference type="PROSITE" id="PS50975">
    <property type="entry name" value="ATP_GRASP"/>
    <property type="match status" value="1"/>
</dbReference>
<dbReference type="PROSITE" id="PS50005">
    <property type="entry name" value="TPR"/>
    <property type="match status" value="2"/>
</dbReference>
<feature type="domain" description="ATP-grasp" evidence="5">
    <location>
        <begin position="462"/>
        <end position="665"/>
    </location>
</feature>
<feature type="repeat" description="TPR" evidence="3">
    <location>
        <begin position="208"/>
        <end position="241"/>
    </location>
</feature>
<dbReference type="RefSeq" id="WP_209353708.1">
    <property type="nucleotide sequence ID" value="NZ_JAGIYZ010000025.1"/>
</dbReference>
<name>A0ABS4AY52_9PROT</name>
<keyword evidence="4" id="KW-0067">ATP-binding</keyword>
<dbReference type="InterPro" id="IPR019734">
    <property type="entry name" value="TPR_rpt"/>
</dbReference>
<dbReference type="PANTHER" id="PTHR44227">
    <property type="match status" value="1"/>
</dbReference>
<dbReference type="InterPro" id="IPR011761">
    <property type="entry name" value="ATP-grasp"/>
</dbReference>
<gene>
    <name evidence="6" type="ORF">J5Y09_20430</name>
</gene>
<dbReference type="Gene3D" id="1.25.40.10">
    <property type="entry name" value="Tetratricopeptide repeat domain"/>
    <property type="match status" value="3"/>
</dbReference>
<dbReference type="InterPro" id="IPR011990">
    <property type="entry name" value="TPR-like_helical_dom_sf"/>
</dbReference>
<reference evidence="6 7" key="1">
    <citation type="submission" date="2021-03" db="EMBL/GenBank/DDBJ databases">
        <authorList>
            <person name="So Y."/>
        </authorList>
    </citation>
    <scope>NUCLEOTIDE SEQUENCE [LARGE SCALE GENOMIC DNA]</scope>
    <source>
        <strain evidence="6 7">PWR1</strain>
    </source>
</reference>
<dbReference type="EMBL" id="JAGIYZ010000025">
    <property type="protein sequence ID" value="MBP0466306.1"/>
    <property type="molecule type" value="Genomic_DNA"/>
</dbReference>
<evidence type="ECO:0000256" key="2">
    <source>
        <dbReference type="ARBA" id="ARBA00022803"/>
    </source>
</evidence>
<keyword evidence="1" id="KW-0677">Repeat</keyword>
<evidence type="ECO:0000313" key="7">
    <source>
        <dbReference type="Proteomes" id="UP000680815"/>
    </source>
</evidence>
<keyword evidence="2 3" id="KW-0802">TPR repeat</keyword>
<dbReference type="InterPro" id="IPR052346">
    <property type="entry name" value="O-mannosyl-transferase_TMTC"/>
</dbReference>
<dbReference type="Pfam" id="PF14559">
    <property type="entry name" value="TPR_19"/>
    <property type="match status" value="1"/>
</dbReference>
<dbReference type="Proteomes" id="UP000680815">
    <property type="component" value="Unassembled WGS sequence"/>
</dbReference>
<keyword evidence="7" id="KW-1185">Reference proteome</keyword>
<evidence type="ECO:0000256" key="1">
    <source>
        <dbReference type="ARBA" id="ARBA00022737"/>
    </source>
</evidence>
<organism evidence="6 7">
    <name type="scientific">Roseomonas nitratireducens</name>
    <dbReference type="NCBI Taxonomy" id="2820810"/>
    <lineage>
        <taxon>Bacteria</taxon>
        <taxon>Pseudomonadati</taxon>
        <taxon>Pseudomonadota</taxon>
        <taxon>Alphaproteobacteria</taxon>
        <taxon>Acetobacterales</taxon>
        <taxon>Roseomonadaceae</taxon>
        <taxon>Roseomonas</taxon>
    </lineage>
</organism>
<protein>
    <submittedName>
        <fullName evidence="6">Tetratricopeptide repeat protein</fullName>
    </submittedName>
</protein>
<sequence>MTDAQTHLRAAEAALRGGRPAEAEQAARAAIAAAPADPATQHVAGMVLLRLGRVPDALGPLATAAAAPDAPVAWVVALGNAEAMAGRHDAAEATLRRALAREPANAVAQLNLGILLTGRGDMAGARAAIEASLAARPDQPGALMALGNVAMKVGDAAGAAEAFARAAASRPGFAEAEANLGAALAELGRATEAEAALRRALARNPGLALARLRLGDVLLGTGRAEEAATELKEALAREPRAATGWNSLGLALRALGRMGEAATAFRSAVAADQRLPAAHANLALLLAWTGEAEAARAAAERARQLAPGDGLALLALAVAAAAAGDAAAAHAASLGAVRARPFVHVPARGTAEATVLVLQAIGDGHFVPAPGGAKLPDGHNNASDHLDPARFARVELFVDAIEDDPGLLDRLPRCDVIYNAITEPEGMRRGLALAGRVVERLGLPVINHPGLIDRAARDSAAALLADIDGLLVPRVIRVPAAEDTPAAVIAALEAGGLPFPVILRPAGTHTGHGMVLAHSADDLDGLPSGVEHFATEFVDFRDEQGLYRKTRLLLVGGRILAEHLATADHWNIHHANSRAYMRVHPEAQALEQDYLANTERHLGAIRLIALGEVADRMGLDFLGVDAALLPDGRLLVFEANPSMRAMFSEARRGFEYLLPGLARLSAAFCDLVLAKARG</sequence>
<evidence type="ECO:0000259" key="5">
    <source>
        <dbReference type="PROSITE" id="PS50975"/>
    </source>
</evidence>
<dbReference type="PANTHER" id="PTHR44227:SF3">
    <property type="entry name" value="PROTEIN O-MANNOSYL-TRANSFERASE TMTC4"/>
    <property type="match status" value="1"/>
</dbReference>
<dbReference type="Pfam" id="PF13181">
    <property type="entry name" value="TPR_8"/>
    <property type="match status" value="1"/>
</dbReference>
<evidence type="ECO:0000256" key="3">
    <source>
        <dbReference type="PROSITE-ProRule" id="PRU00339"/>
    </source>
</evidence>
<comment type="caution">
    <text evidence="6">The sequence shown here is derived from an EMBL/GenBank/DDBJ whole genome shotgun (WGS) entry which is preliminary data.</text>
</comment>
<dbReference type="SUPFAM" id="SSF48452">
    <property type="entry name" value="TPR-like"/>
    <property type="match status" value="3"/>
</dbReference>
<dbReference type="SMART" id="SM00028">
    <property type="entry name" value="TPR"/>
    <property type="match status" value="8"/>
</dbReference>
<accession>A0ABS4AY52</accession>
<evidence type="ECO:0000256" key="4">
    <source>
        <dbReference type="PROSITE-ProRule" id="PRU00409"/>
    </source>
</evidence>
<dbReference type="Pfam" id="PF13432">
    <property type="entry name" value="TPR_16"/>
    <property type="match status" value="2"/>
</dbReference>